<dbReference type="AlphaFoldDB" id="A0A383WET9"/>
<dbReference type="InterPro" id="IPR035940">
    <property type="entry name" value="CAP_sf"/>
</dbReference>
<evidence type="ECO:0000313" key="5">
    <source>
        <dbReference type="Proteomes" id="UP000256970"/>
    </source>
</evidence>
<gene>
    <name evidence="4" type="ORF">BQ4739_LOCUS15958</name>
</gene>
<feature type="region of interest" description="Disordered" evidence="1">
    <location>
        <begin position="236"/>
        <end position="318"/>
    </location>
</feature>
<proteinExistence type="predicted"/>
<feature type="signal peptide" evidence="2">
    <location>
        <begin position="1"/>
        <end position="21"/>
    </location>
</feature>
<evidence type="ECO:0000313" key="4">
    <source>
        <dbReference type="EMBL" id="SZX75682.1"/>
    </source>
</evidence>
<organism evidence="4 5">
    <name type="scientific">Tetradesmus obliquus</name>
    <name type="common">Green alga</name>
    <name type="synonym">Acutodesmus obliquus</name>
    <dbReference type="NCBI Taxonomy" id="3088"/>
    <lineage>
        <taxon>Eukaryota</taxon>
        <taxon>Viridiplantae</taxon>
        <taxon>Chlorophyta</taxon>
        <taxon>core chlorophytes</taxon>
        <taxon>Chlorophyceae</taxon>
        <taxon>CS clade</taxon>
        <taxon>Sphaeropleales</taxon>
        <taxon>Scenedesmaceae</taxon>
        <taxon>Tetradesmus</taxon>
    </lineage>
</organism>
<dbReference type="InterPro" id="IPR001283">
    <property type="entry name" value="CRISP-related"/>
</dbReference>
<dbReference type="PRINTS" id="PR01217">
    <property type="entry name" value="PRICHEXTENSN"/>
</dbReference>
<dbReference type="SUPFAM" id="SSF55797">
    <property type="entry name" value="PR-1-like"/>
    <property type="match status" value="1"/>
</dbReference>
<feature type="compositionally biased region" description="Pro residues" evidence="1">
    <location>
        <begin position="283"/>
        <end position="311"/>
    </location>
</feature>
<keyword evidence="5" id="KW-1185">Reference proteome</keyword>
<keyword evidence="2" id="KW-0732">Signal</keyword>
<dbReference type="Gene3D" id="3.40.33.10">
    <property type="entry name" value="CAP"/>
    <property type="match status" value="1"/>
</dbReference>
<evidence type="ECO:0000259" key="3">
    <source>
        <dbReference type="SMART" id="SM00198"/>
    </source>
</evidence>
<dbReference type="GO" id="GO:0005576">
    <property type="term" value="C:extracellular region"/>
    <property type="evidence" value="ECO:0007669"/>
    <property type="project" value="InterPro"/>
</dbReference>
<dbReference type="InterPro" id="IPR036426">
    <property type="entry name" value="Bulb-type_lectin_dom_sf"/>
</dbReference>
<dbReference type="InterPro" id="IPR014044">
    <property type="entry name" value="CAP_dom"/>
</dbReference>
<feature type="compositionally biased region" description="Pro residues" evidence="1">
    <location>
        <begin position="238"/>
        <end position="256"/>
    </location>
</feature>
<sequence length="448" mass="46653">MLPKLPLLVLLLCAAAAAAGAGDKGYDLLPRSAQHWLKPYQPPAVDISSTVQQAQTPAKFQQIVAAHNAYRAQHGAGPLAWDSSLAQSATIIALKCRFVHDPALTVGECRPAASCRQQLLRLQELPHVAGISSSNSSSKAAAAAAADHRYSEVENYNFNSPGFQFSAGHFTQVVWVDTTNIGCATTACNGNFYVDPSLLPPGSAIPRTAQLTVCHYNPAGNSGGSSDYRVNVLQRRAVPPPPPVEPPPSLSPPPGNPDGGDTGGGGGGNPDGGGTGGGGGTPTPTPSPTPPNPTPTPSPKPPNPTPTPSPAPGGQKFVGSTLAMGASITSGTCMLSQQQKYRLCINNFGEIAVMLNRTSSIVRWRTAVQLGQRGTSRNRFPYTLRLNEDYTITVTNAVGKQMMSIALPDDAGPVSLQLRDRDGKAVFLDSNGACLVAWGYGSRFPAGC</sequence>
<dbReference type="InterPro" id="IPR018244">
    <property type="entry name" value="Allrgn_V5/Tpx1_CS"/>
</dbReference>
<evidence type="ECO:0000256" key="2">
    <source>
        <dbReference type="SAM" id="SignalP"/>
    </source>
</evidence>
<dbReference type="SMART" id="SM00198">
    <property type="entry name" value="SCP"/>
    <property type="match status" value="1"/>
</dbReference>
<dbReference type="STRING" id="3088.A0A383WET9"/>
<dbReference type="PROSITE" id="PS01009">
    <property type="entry name" value="CRISP_1"/>
    <property type="match status" value="1"/>
</dbReference>
<dbReference type="PANTHER" id="PTHR10334">
    <property type="entry name" value="CYSTEINE-RICH SECRETORY PROTEIN-RELATED"/>
    <property type="match status" value="1"/>
</dbReference>
<reference evidence="4 5" key="1">
    <citation type="submission" date="2016-10" db="EMBL/GenBank/DDBJ databases">
        <authorList>
            <person name="Cai Z."/>
        </authorList>
    </citation>
    <scope>NUCLEOTIDE SEQUENCE [LARGE SCALE GENOMIC DNA]</scope>
</reference>
<feature type="domain" description="SCP" evidence="3">
    <location>
        <begin position="58"/>
        <end position="224"/>
    </location>
</feature>
<dbReference type="Proteomes" id="UP000256970">
    <property type="component" value="Unassembled WGS sequence"/>
</dbReference>
<dbReference type="Gene3D" id="2.90.10.10">
    <property type="entry name" value="Bulb-type lectin domain"/>
    <property type="match status" value="1"/>
</dbReference>
<feature type="compositionally biased region" description="Gly residues" evidence="1">
    <location>
        <begin position="257"/>
        <end position="281"/>
    </location>
</feature>
<dbReference type="Pfam" id="PF00188">
    <property type="entry name" value="CAP"/>
    <property type="match status" value="1"/>
</dbReference>
<protein>
    <recommendedName>
        <fullName evidence="3">SCP domain-containing protein</fullName>
    </recommendedName>
</protein>
<accession>A0A383WET9</accession>
<feature type="chain" id="PRO_5016591009" description="SCP domain-containing protein" evidence="2">
    <location>
        <begin position="22"/>
        <end position="448"/>
    </location>
</feature>
<dbReference type="EMBL" id="FNXT01001239">
    <property type="protein sequence ID" value="SZX75682.1"/>
    <property type="molecule type" value="Genomic_DNA"/>
</dbReference>
<name>A0A383WET9_TETOB</name>
<evidence type="ECO:0000256" key="1">
    <source>
        <dbReference type="SAM" id="MobiDB-lite"/>
    </source>
</evidence>